<keyword evidence="6 7" id="KW-0472">Membrane</keyword>
<dbReference type="Proteomes" id="UP001206126">
    <property type="component" value="Unassembled WGS sequence"/>
</dbReference>
<keyword evidence="2" id="KW-1003">Cell membrane</keyword>
<dbReference type="InterPro" id="IPR017850">
    <property type="entry name" value="Alkaline_phosphatase_core_sf"/>
</dbReference>
<dbReference type="GO" id="GO:0016740">
    <property type="term" value="F:transferase activity"/>
    <property type="evidence" value="ECO:0007669"/>
    <property type="project" value="UniProtKB-KW"/>
</dbReference>
<keyword evidence="4 7" id="KW-0812">Transmembrane</keyword>
<dbReference type="SUPFAM" id="SSF53649">
    <property type="entry name" value="Alkaline phosphatase-like"/>
    <property type="match status" value="1"/>
</dbReference>
<proteinExistence type="predicted"/>
<accession>A0ABT2DDS6</accession>
<evidence type="ECO:0000256" key="3">
    <source>
        <dbReference type="ARBA" id="ARBA00022679"/>
    </source>
</evidence>
<feature type="transmembrane region" description="Helical" evidence="7">
    <location>
        <begin position="110"/>
        <end position="131"/>
    </location>
</feature>
<feature type="transmembrane region" description="Helical" evidence="7">
    <location>
        <begin position="12"/>
        <end position="30"/>
    </location>
</feature>
<dbReference type="InterPro" id="IPR000917">
    <property type="entry name" value="Sulfatase_N"/>
</dbReference>
<comment type="caution">
    <text evidence="9">The sequence shown here is derived from an EMBL/GenBank/DDBJ whole genome shotgun (WGS) entry which is preliminary data.</text>
</comment>
<dbReference type="PANTHER" id="PTHR30443">
    <property type="entry name" value="INNER MEMBRANE PROTEIN"/>
    <property type="match status" value="1"/>
</dbReference>
<reference evidence="9 10" key="1">
    <citation type="submission" date="2022-08" db="EMBL/GenBank/DDBJ databases">
        <title>Reclassification of Massilia species as members of the genera Telluria, Duganella, Pseudoduganella, Mokoshia gen. nov. and Zemynaea gen. nov. using orthogonal and non-orthogonal genome-based approaches.</title>
        <authorList>
            <person name="Bowman J.P."/>
        </authorList>
    </citation>
    <scope>NUCLEOTIDE SEQUENCE [LARGE SCALE GENOMIC DNA]</scope>
    <source>
        <strain evidence="9 10">JCM 31605</strain>
    </source>
</reference>
<name>A0ABT2DDS6_9BURK</name>
<protein>
    <submittedName>
        <fullName evidence="9">Phosphoethanolamine transferase</fullName>
    </submittedName>
</protein>
<keyword evidence="3 9" id="KW-0808">Transferase</keyword>
<gene>
    <name evidence="9" type="ORF">NX774_15900</name>
</gene>
<dbReference type="RefSeq" id="WP_258823209.1">
    <property type="nucleotide sequence ID" value="NZ_JANUHB010000003.1"/>
</dbReference>
<keyword evidence="5 7" id="KW-1133">Transmembrane helix</keyword>
<evidence type="ECO:0000256" key="1">
    <source>
        <dbReference type="ARBA" id="ARBA00004651"/>
    </source>
</evidence>
<evidence type="ECO:0000259" key="8">
    <source>
        <dbReference type="Pfam" id="PF00884"/>
    </source>
</evidence>
<evidence type="ECO:0000256" key="4">
    <source>
        <dbReference type="ARBA" id="ARBA00022692"/>
    </source>
</evidence>
<keyword evidence="10" id="KW-1185">Reference proteome</keyword>
<evidence type="ECO:0000256" key="2">
    <source>
        <dbReference type="ARBA" id="ARBA00022475"/>
    </source>
</evidence>
<dbReference type="Pfam" id="PF00884">
    <property type="entry name" value="Sulfatase"/>
    <property type="match status" value="1"/>
</dbReference>
<evidence type="ECO:0000256" key="7">
    <source>
        <dbReference type="SAM" id="Phobius"/>
    </source>
</evidence>
<dbReference type="CDD" id="cd16017">
    <property type="entry name" value="LptA"/>
    <property type="match status" value="1"/>
</dbReference>
<dbReference type="PANTHER" id="PTHR30443:SF2">
    <property type="entry name" value="PHOSPHOETHANOLAMINE TRANSFERASE EPTC"/>
    <property type="match status" value="1"/>
</dbReference>
<evidence type="ECO:0000256" key="5">
    <source>
        <dbReference type="ARBA" id="ARBA00022989"/>
    </source>
</evidence>
<feature type="transmembrane region" description="Helical" evidence="7">
    <location>
        <begin position="61"/>
        <end position="82"/>
    </location>
</feature>
<comment type="subcellular location">
    <subcellularLocation>
        <location evidence="1">Cell membrane</location>
        <topology evidence="1">Multi-pass membrane protein</topology>
    </subcellularLocation>
</comment>
<feature type="transmembrane region" description="Helical" evidence="7">
    <location>
        <begin position="36"/>
        <end position="54"/>
    </location>
</feature>
<dbReference type="InterPro" id="IPR058130">
    <property type="entry name" value="PEA_transf_C"/>
</dbReference>
<sequence length="608" mass="68155">MKTWPAMWTKQVLPAYLLAWLSPAICFLLSDFRLISVEKVLLALAFFCVWHLAFASFERAVYYSAFFLLVLLPFDLFFFFVYQEPPGTPVLLSIGDSNMIEAADFMRGRATTLLCCTLFAAGIWLMTARAARRGLGRNWRCYRRGIRRPARAVLALLAALVVLFPTAPAAEHLLRDAGHTGLAAAVKKADDGLLAPLANVRPIFPLGRFVSLGEFCRESTYLRHAEQSRALFRYHARQLQPPAARQIYVLVIGETARADRFALNGYTRGLPSFLARQENVVPIPDIITPFTYTNLSVPTMLTPPLPQDQERERARSLVSAFREAGFKTYWISNQQPIGMRETEVSHFSREADEAVFMNLSIRTMHMDGLYDEHLIAPLAKFLARHEQKQFFVLHMLGSHDSYQRRYPAAFDIFQPSLRSLHDPDHHDRRNKLAVENSYDNAMHYTDYVLASIIETLGRQDAVSALVYAADHGETLFDGTCGRSGHGSSGRQEFPVAAMAWVSRQYKAQWPGRFERLAKNATAPITTEAILPTMLDLAEIDTPQLDRSRSLASASFQAQTRWVNAPEPIEWDSATTRGACHLLVAGKPKDKLPALAGSGGHGLGNPKAR</sequence>
<dbReference type="InterPro" id="IPR040423">
    <property type="entry name" value="PEA_transferase"/>
</dbReference>
<dbReference type="EMBL" id="JANUHB010000003">
    <property type="protein sequence ID" value="MCS0809407.1"/>
    <property type="molecule type" value="Genomic_DNA"/>
</dbReference>
<evidence type="ECO:0000313" key="10">
    <source>
        <dbReference type="Proteomes" id="UP001206126"/>
    </source>
</evidence>
<dbReference type="Gene3D" id="3.40.720.10">
    <property type="entry name" value="Alkaline Phosphatase, subunit A"/>
    <property type="match status" value="1"/>
</dbReference>
<organism evidence="9 10">
    <name type="scientific">Massilia agilis</name>
    <dbReference type="NCBI Taxonomy" id="1811226"/>
    <lineage>
        <taxon>Bacteria</taxon>
        <taxon>Pseudomonadati</taxon>
        <taxon>Pseudomonadota</taxon>
        <taxon>Betaproteobacteria</taxon>
        <taxon>Burkholderiales</taxon>
        <taxon>Oxalobacteraceae</taxon>
        <taxon>Telluria group</taxon>
        <taxon>Massilia</taxon>
    </lineage>
</organism>
<evidence type="ECO:0000313" key="9">
    <source>
        <dbReference type="EMBL" id="MCS0809407.1"/>
    </source>
</evidence>
<evidence type="ECO:0000256" key="6">
    <source>
        <dbReference type="ARBA" id="ARBA00023136"/>
    </source>
</evidence>
<feature type="transmembrane region" description="Helical" evidence="7">
    <location>
        <begin position="152"/>
        <end position="170"/>
    </location>
</feature>
<feature type="domain" description="Sulfatase N-terminal" evidence="8">
    <location>
        <begin position="247"/>
        <end position="538"/>
    </location>
</feature>